<keyword evidence="2" id="KW-0815">Transposition</keyword>
<gene>
    <name evidence="7" type="ORF">RM545_17405</name>
</gene>
<feature type="domain" description="DUF4372" evidence="6">
    <location>
        <begin position="9"/>
        <end position="80"/>
    </location>
</feature>
<dbReference type="Pfam" id="PF14294">
    <property type="entry name" value="DUF4372"/>
    <property type="match status" value="1"/>
</dbReference>
<protein>
    <submittedName>
        <fullName evidence="7">IS4 family transposase</fullName>
    </submittedName>
</protein>
<dbReference type="PANTHER" id="PTHR33258:SF1">
    <property type="entry name" value="TRANSPOSASE INSL FOR INSERTION SEQUENCE ELEMENT IS186A-RELATED"/>
    <property type="match status" value="1"/>
</dbReference>
<dbReference type="InterPro" id="IPR025399">
    <property type="entry name" value="DUF4372"/>
</dbReference>
<keyword evidence="4" id="KW-0233">DNA recombination</keyword>
<comment type="caution">
    <text evidence="7">The sequence shown here is derived from an EMBL/GenBank/DDBJ whole genome shotgun (WGS) entry which is preliminary data.</text>
</comment>
<evidence type="ECO:0000313" key="8">
    <source>
        <dbReference type="Proteomes" id="UP001245285"/>
    </source>
</evidence>
<dbReference type="Proteomes" id="UP001245285">
    <property type="component" value="Unassembled WGS sequence"/>
</dbReference>
<evidence type="ECO:0000259" key="6">
    <source>
        <dbReference type="Pfam" id="PF14294"/>
    </source>
</evidence>
<evidence type="ECO:0000313" key="7">
    <source>
        <dbReference type="EMBL" id="MDT0648468.1"/>
    </source>
</evidence>
<feature type="domain" description="Transposase IS4-like" evidence="5">
    <location>
        <begin position="131"/>
        <end position="337"/>
    </location>
</feature>
<dbReference type="NCBIfam" id="NF033592">
    <property type="entry name" value="transpos_IS4_1"/>
    <property type="match status" value="1"/>
</dbReference>
<dbReference type="InterPro" id="IPR002559">
    <property type="entry name" value="Transposase_11"/>
</dbReference>
<organism evidence="7 8">
    <name type="scientific">Autumnicola lenta</name>
    <dbReference type="NCBI Taxonomy" id="3075593"/>
    <lineage>
        <taxon>Bacteria</taxon>
        <taxon>Pseudomonadati</taxon>
        <taxon>Bacteroidota</taxon>
        <taxon>Flavobacteriia</taxon>
        <taxon>Flavobacteriales</taxon>
        <taxon>Flavobacteriaceae</taxon>
        <taxon>Autumnicola</taxon>
    </lineage>
</organism>
<dbReference type="PANTHER" id="PTHR33258">
    <property type="entry name" value="TRANSPOSASE INSL FOR INSERTION SEQUENCE ELEMENT IS186A-RELATED"/>
    <property type="match status" value="1"/>
</dbReference>
<dbReference type="EMBL" id="JAVRHO010000060">
    <property type="protein sequence ID" value="MDT0648468.1"/>
    <property type="molecule type" value="Genomic_DNA"/>
</dbReference>
<name>A0ABU3CQ29_9FLAO</name>
<keyword evidence="3" id="KW-0238">DNA-binding</keyword>
<keyword evidence="8" id="KW-1185">Reference proteome</keyword>
<accession>A0ABU3CQ29</accession>
<dbReference type="Pfam" id="PF01609">
    <property type="entry name" value="DDE_Tnp_1"/>
    <property type="match status" value="1"/>
</dbReference>
<evidence type="ECO:0000256" key="4">
    <source>
        <dbReference type="ARBA" id="ARBA00023172"/>
    </source>
</evidence>
<dbReference type="InterPro" id="IPR012337">
    <property type="entry name" value="RNaseH-like_sf"/>
</dbReference>
<evidence type="ECO:0000259" key="5">
    <source>
        <dbReference type="Pfam" id="PF01609"/>
    </source>
</evidence>
<dbReference type="SUPFAM" id="SSF53098">
    <property type="entry name" value="Ribonuclease H-like"/>
    <property type="match status" value="1"/>
</dbReference>
<evidence type="ECO:0000256" key="3">
    <source>
        <dbReference type="ARBA" id="ARBA00023125"/>
    </source>
</evidence>
<dbReference type="RefSeq" id="WP_311496556.1">
    <property type="nucleotide sequence ID" value="NZ_JAVRHO010000060.1"/>
</dbReference>
<comment type="similarity">
    <text evidence="1">Belongs to the transposase 11 family.</text>
</comment>
<reference evidence="7 8" key="1">
    <citation type="submission" date="2023-09" db="EMBL/GenBank/DDBJ databases">
        <authorList>
            <person name="Rey-Velasco X."/>
        </authorList>
    </citation>
    <scope>NUCLEOTIDE SEQUENCE [LARGE SCALE GENOMIC DNA]</scope>
    <source>
        <strain evidence="7 8">F260</strain>
    </source>
</reference>
<evidence type="ECO:0000256" key="1">
    <source>
        <dbReference type="ARBA" id="ARBA00010075"/>
    </source>
</evidence>
<evidence type="ECO:0000256" key="2">
    <source>
        <dbReference type="ARBA" id="ARBA00022578"/>
    </source>
</evidence>
<proteinExistence type="inferred from homology"/>
<sequence length="397" mass="46054">MNKSTHFSGHPIIKQLLNLLPKHIVSRTADSFDSDRYYKTCKTYEHVVSMLYAAISGVNSLRELSTVMLACEGKLSHLGLTNFPKRSTLSDANANRDSEVFATIYYSLLEKYAKFLSDSSSLNLPVKHLKIVDSTTISLFSDILKGVGRNPINGKKKGGIKMHTMINAMEDVPCLVRFSNAATHDHTFLKELELKKGSFVVFDKAYNDYRQYFDWTNQDIYFVTRQKGNAHYKSVAEFDLEDITPDTVLKDEVINVQKKELTIELRRIAYWDEKSQKVYEFLSNNFLLSPEKICDIYKHRWQIETMFKRLKQNFPLKYFLGDSSNAIKIQIWCGLIVQLLMLVVQKRTKKTWAYSNMISMVRLHLMSYIDLFSFLENPTQGWDHLTTKPPDIQLEIF</sequence>
<dbReference type="InterPro" id="IPR047952">
    <property type="entry name" value="Transpos_IS4"/>
</dbReference>